<dbReference type="PANTHER" id="PTHR47723">
    <property type="entry name" value="OS05G0353850 PROTEIN"/>
    <property type="match status" value="1"/>
</dbReference>
<proteinExistence type="predicted"/>
<name>A0AAE1S2F2_9SOLA</name>
<keyword evidence="3" id="KW-1185">Reference proteome</keyword>
<dbReference type="InterPro" id="IPR012337">
    <property type="entry name" value="RNaseH-like_sf"/>
</dbReference>
<dbReference type="InterPro" id="IPR053151">
    <property type="entry name" value="RNase_H-like"/>
</dbReference>
<accession>A0AAE1S2F2</accession>
<dbReference type="GO" id="GO:0003676">
    <property type="term" value="F:nucleic acid binding"/>
    <property type="evidence" value="ECO:0007669"/>
    <property type="project" value="InterPro"/>
</dbReference>
<dbReference type="InterPro" id="IPR044730">
    <property type="entry name" value="RNase_H-like_dom_plant"/>
</dbReference>
<protein>
    <recommendedName>
        <fullName evidence="1">RNase H type-1 domain-containing protein</fullName>
    </recommendedName>
</protein>
<dbReference type="CDD" id="cd06222">
    <property type="entry name" value="RNase_H_like"/>
    <property type="match status" value="1"/>
</dbReference>
<sequence>MLLYCFLLSSYRRAFTFGFSGVTYANSPLQPELQALQQGLSIAIDRQLEPVEIETHCAQLIKAIYHGNPTYNSLVLTCRWLMLNERMVVLKHNFRERNQVAHALATATLNKSAAVLVHRFVIPPRYVLALLDKDRVSTPLAKKSLGEINCRTLAYFDNQCVLGDTTMYCNSLST</sequence>
<dbReference type="Pfam" id="PF13456">
    <property type="entry name" value="RVT_3"/>
    <property type="match status" value="1"/>
</dbReference>
<dbReference type="AlphaFoldDB" id="A0AAE1S2F2"/>
<dbReference type="GO" id="GO:0004523">
    <property type="term" value="F:RNA-DNA hybrid ribonuclease activity"/>
    <property type="evidence" value="ECO:0007669"/>
    <property type="project" value="InterPro"/>
</dbReference>
<gene>
    <name evidence="2" type="ORF">RND71_017263</name>
</gene>
<evidence type="ECO:0000259" key="1">
    <source>
        <dbReference type="Pfam" id="PF13456"/>
    </source>
</evidence>
<evidence type="ECO:0000313" key="2">
    <source>
        <dbReference type="EMBL" id="KAK4362022.1"/>
    </source>
</evidence>
<organism evidence="2 3">
    <name type="scientific">Anisodus tanguticus</name>
    <dbReference type="NCBI Taxonomy" id="243964"/>
    <lineage>
        <taxon>Eukaryota</taxon>
        <taxon>Viridiplantae</taxon>
        <taxon>Streptophyta</taxon>
        <taxon>Embryophyta</taxon>
        <taxon>Tracheophyta</taxon>
        <taxon>Spermatophyta</taxon>
        <taxon>Magnoliopsida</taxon>
        <taxon>eudicotyledons</taxon>
        <taxon>Gunneridae</taxon>
        <taxon>Pentapetalae</taxon>
        <taxon>asterids</taxon>
        <taxon>lamiids</taxon>
        <taxon>Solanales</taxon>
        <taxon>Solanaceae</taxon>
        <taxon>Solanoideae</taxon>
        <taxon>Hyoscyameae</taxon>
        <taxon>Anisodus</taxon>
    </lineage>
</organism>
<reference evidence="2" key="1">
    <citation type="submission" date="2023-12" db="EMBL/GenBank/DDBJ databases">
        <title>Genome assembly of Anisodus tanguticus.</title>
        <authorList>
            <person name="Wang Y.-J."/>
        </authorList>
    </citation>
    <scope>NUCLEOTIDE SEQUENCE</scope>
    <source>
        <strain evidence="2">KB-2021</strain>
        <tissue evidence="2">Leaf</tissue>
    </source>
</reference>
<dbReference type="SUPFAM" id="SSF53098">
    <property type="entry name" value="Ribonuclease H-like"/>
    <property type="match status" value="1"/>
</dbReference>
<dbReference type="PANTHER" id="PTHR47723:SF23">
    <property type="entry name" value="REVERSE TRANSCRIPTASE-LIKE PROTEIN"/>
    <property type="match status" value="1"/>
</dbReference>
<dbReference type="Gene3D" id="3.30.420.10">
    <property type="entry name" value="Ribonuclease H-like superfamily/Ribonuclease H"/>
    <property type="match status" value="1"/>
</dbReference>
<dbReference type="Proteomes" id="UP001291623">
    <property type="component" value="Unassembled WGS sequence"/>
</dbReference>
<evidence type="ECO:0000313" key="3">
    <source>
        <dbReference type="Proteomes" id="UP001291623"/>
    </source>
</evidence>
<dbReference type="EMBL" id="JAVYJV010000009">
    <property type="protein sequence ID" value="KAK4362022.1"/>
    <property type="molecule type" value="Genomic_DNA"/>
</dbReference>
<comment type="caution">
    <text evidence="2">The sequence shown here is derived from an EMBL/GenBank/DDBJ whole genome shotgun (WGS) entry which is preliminary data.</text>
</comment>
<feature type="domain" description="RNase H type-1" evidence="1">
    <location>
        <begin position="22"/>
        <end position="106"/>
    </location>
</feature>
<dbReference type="InterPro" id="IPR002156">
    <property type="entry name" value="RNaseH_domain"/>
</dbReference>
<dbReference type="InterPro" id="IPR036397">
    <property type="entry name" value="RNaseH_sf"/>
</dbReference>